<keyword evidence="1" id="KW-0812">Transmembrane</keyword>
<feature type="transmembrane region" description="Helical" evidence="1">
    <location>
        <begin position="67"/>
        <end position="91"/>
    </location>
</feature>
<keyword evidence="3" id="KW-1185">Reference proteome</keyword>
<feature type="transmembrane region" description="Helical" evidence="1">
    <location>
        <begin position="6"/>
        <end position="27"/>
    </location>
</feature>
<dbReference type="Proteomes" id="UP000606172">
    <property type="component" value="Unassembled WGS sequence"/>
</dbReference>
<comment type="caution">
    <text evidence="2">The sequence shown here is derived from an EMBL/GenBank/DDBJ whole genome shotgun (WGS) entry which is preliminary data.</text>
</comment>
<keyword evidence="1" id="KW-1133">Transmembrane helix</keyword>
<dbReference type="EMBL" id="BOOW01000013">
    <property type="protein sequence ID" value="GII92048.1"/>
    <property type="molecule type" value="Genomic_DNA"/>
</dbReference>
<sequence>MVTLVMWLVTATVGVHLLYLWLTGGGLRQQAAKVTRFPTTLVFSHPTLAVTALGAWIAYLITFDRLLAWVAFGVLTVSALLGFTMFTRWLGGGRHAKGAEKRFPVVSVVLHGCAGVTTFILVLLSAVGP</sequence>
<feature type="transmembrane region" description="Helical" evidence="1">
    <location>
        <begin position="103"/>
        <end position="127"/>
    </location>
</feature>
<reference evidence="2" key="1">
    <citation type="submission" date="2021-01" db="EMBL/GenBank/DDBJ databases">
        <title>Whole genome shotgun sequence of Sinosporangium siamense NBRC 109515.</title>
        <authorList>
            <person name="Komaki H."/>
            <person name="Tamura T."/>
        </authorList>
    </citation>
    <scope>NUCLEOTIDE SEQUENCE</scope>
    <source>
        <strain evidence="2">NBRC 109515</strain>
    </source>
</reference>
<keyword evidence="1" id="KW-0472">Membrane</keyword>
<evidence type="ECO:0000313" key="3">
    <source>
        <dbReference type="Proteomes" id="UP000606172"/>
    </source>
</evidence>
<feature type="transmembrane region" description="Helical" evidence="1">
    <location>
        <begin position="39"/>
        <end position="61"/>
    </location>
</feature>
<gene>
    <name evidence="2" type="ORF">Ssi02_22790</name>
</gene>
<accession>A0A919REA9</accession>
<proteinExistence type="predicted"/>
<name>A0A919REA9_9ACTN</name>
<dbReference type="AlphaFoldDB" id="A0A919REA9"/>
<evidence type="ECO:0000313" key="2">
    <source>
        <dbReference type="EMBL" id="GII92048.1"/>
    </source>
</evidence>
<dbReference type="RefSeq" id="WP_239128796.1">
    <property type="nucleotide sequence ID" value="NZ_BOOW01000013.1"/>
</dbReference>
<organism evidence="2 3">
    <name type="scientific">Sinosporangium siamense</name>
    <dbReference type="NCBI Taxonomy" id="1367973"/>
    <lineage>
        <taxon>Bacteria</taxon>
        <taxon>Bacillati</taxon>
        <taxon>Actinomycetota</taxon>
        <taxon>Actinomycetes</taxon>
        <taxon>Streptosporangiales</taxon>
        <taxon>Streptosporangiaceae</taxon>
        <taxon>Sinosporangium</taxon>
    </lineage>
</organism>
<protein>
    <submittedName>
        <fullName evidence="2">Uncharacterized protein</fullName>
    </submittedName>
</protein>
<evidence type="ECO:0000256" key="1">
    <source>
        <dbReference type="SAM" id="Phobius"/>
    </source>
</evidence>